<dbReference type="Gene3D" id="1.10.238.20">
    <property type="entry name" value="Pheromone/general odorant binding protein domain"/>
    <property type="match status" value="1"/>
</dbReference>
<comment type="subcellular location">
    <subcellularLocation>
        <location evidence="1">Secreted</location>
    </subcellularLocation>
</comment>
<protein>
    <submittedName>
        <fullName evidence="5">CSON014094 protein</fullName>
    </submittedName>
</protein>
<evidence type="ECO:0000256" key="1">
    <source>
        <dbReference type="ARBA" id="ARBA00004613"/>
    </source>
</evidence>
<evidence type="ECO:0000313" key="5">
    <source>
        <dbReference type="EMBL" id="SSX27023.1"/>
    </source>
</evidence>
<dbReference type="VEuPathDB" id="VectorBase:CSON014094"/>
<dbReference type="CDD" id="cd23992">
    <property type="entry name" value="PBP_GOBP"/>
    <property type="match status" value="1"/>
</dbReference>
<name>A0A336MDZ5_CULSO</name>
<accession>A0A336MDZ5</accession>
<feature type="signal peptide" evidence="4">
    <location>
        <begin position="1"/>
        <end position="19"/>
    </location>
</feature>
<dbReference type="GO" id="GO:0005549">
    <property type="term" value="F:odorant binding"/>
    <property type="evidence" value="ECO:0007669"/>
    <property type="project" value="InterPro"/>
</dbReference>
<reference evidence="5" key="1">
    <citation type="submission" date="2018-07" db="EMBL/GenBank/DDBJ databases">
        <authorList>
            <person name="Quirk P.G."/>
            <person name="Krulwich T.A."/>
        </authorList>
    </citation>
    <scope>NUCLEOTIDE SEQUENCE</scope>
</reference>
<keyword evidence="3" id="KW-0964">Secreted</keyword>
<organism evidence="5">
    <name type="scientific">Culicoides sonorensis</name>
    <name type="common">Biting midge</name>
    <dbReference type="NCBI Taxonomy" id="179676"/>
    <lineage>
        <taxon>Eukaryota</taxon>
        <taxon>Metazoa</taxon>
        <taxon>Ecdysozoa</taxon>
        <taxon>Arthropoda</taxon>
        <taxon>Hexapoda</taxon>
        <taxon>Insecta</taxon>
        <taxon>Pterygota</taxon>
        <taxon>Neoptera</taxon>
        <taxon>Endopterygota</taxon>
        <taxon>Diptera</taxon>
        <taxon>Nematocera</taxon>
        <taxon>Chironomoidea</taxon>
        <taxon>Ceratopogonidae</taxon>
        <taxon>Ceratopogoninae</taxon>
        <taxon>Culicoides</taxon>
        <taxon>Monoculicoides</taxon>
    </lineage>
</organism>
<keyword evidence="4" id="KW-0732">Signal</keyword>
<proteinExistence type="inferred from homology"/>
<evidence type="ECO:0000256" key="2">
    <source>
        <dbReference type="ARBA" id="ARBA00008098"/>
    </source>
</evidence>
<comment type="similarity">
    <text evidence="2">Belongs to the PBP/GOBP family.</text>
</comment>
<dbReference type="InterPro" id="IPR006170">
    <property type="entry name" value="PBP/GOBP"/>
</dbReference>
<feature type="chain" id="PRO_5016376420" evidence="4">
    <location>
        <begin position="20"/>
        <end position="130"/>
    </location>
</feature>
<dbReference type="InterPro" id="IPR036728">
    <property type="entry name" value="PBP_GOBP_sf"/>
</dbReference>
<gene>
    <name evidence="5" type="primary">CSON014094</name>
</gene>
<sequence length="130" mass="15140">MHLKLLILSFATIVVCTHSNVEKIEKAFVFCSENYNVSFPEYKEKFQFATLTDDETNNVKCFVNCVYTEAYPNKIDQESGKLIFEEMTKENDGTVFLNHVRSCFESKLDDKCETTFKHHICYTSTLVHKD</sequence>
<dbReference type="GO" id="GO:0005576">
    <property type="term" value="C:extracellular region"/>
    <property type="evidence" value="ECO:0007669"/>
    <property type="project" value="UniProtKB-SubCell"/>
</dbReference>
<dbReference type="AlphaFoldDB" id="A0A336MDZ5"/>
<evidence type="ECO:0000256" key="4">
    <source>
        <dbReference type="SAM" id="SignalP"/>
    </source>
</evidence>
<dbReference type="Pfam" id="PF01395">
    <property type="entry name" value="PBP_GOBP"/>
    <property type="match status" value="1"/>
</dbReference>
<dbReference type="SUPFAM" id="SSF47565">
    <property type="entry name" value="Insect pheromone/odorant-binding proteins"/>
    <property type="match status" value="1"/>
</dbReference>
<dbReference type="EMBL" id="UFQT01000758">
    <property type="protein sequence ID" value="SSX27023.1"/>
    <property type="molecule type" value="Genomic_DNA"/>
</dbReference>
<evidence type="ECO:0000256" key="3">
    <source>
        <dbReference type="ARBA" id="ARBA00022525"/>
    </source>
</evidence>